<accession>A0A843WM21</accession>
<evidence type="ECO:0000313" key="2">
    <source>
        <dbReference type="Proteomes" id="UP000652761"/>
    </source>
</evidence>
<proteinExistence type="predicted"/>
<organism evidence="1 2">
    <name type="scientific">Colocasia esculenta</name>
    <name type="common">Wild taro</name>
    <name type="synonym">Arum esculentum</name>
    <dbReference type="NCBI Taxonomy" id="4460"/>
    <lineage>
        <taxon>Eukaryota</taxon>
        <taxon>Viridiplantae</taxon>
        <taxon>Streptophyta</taxon>
        <taxon>Embryophyta</taxon>
        <taxon>Tracheophyta</taxon>
        <taxon>Spermatophyta</taxon>
        <taxon>Magnoliopsida</taxon>
        <taxon>Liliopsida</taxon>
        <taxon>Araceae</taxon>
        <taxon>Aroideae</taxon>
        <taxon>Colocasieae</taxon>
        <taxon>Colocasia</taxon>
    </lineage>
</organism>
<sequence length="218" mass="23557">MVVPKKGTSTLLARPCRVAVRCELLVASFLVGSECELQESVAAITECAFYESGCWFARATVGFVVILRVCVGVSRRLREPTCGVAFTGAGLWSVEPVEGVLALLVVPSLWGRDSLSQEFVAGRLWWRLVPPCVASSCRRALASGCLASVVGVRLAMPLMGVLALCCCFLFCVWERPVACLLPPFSMGCSDWWCSTMAFVAVLRTMATFVAKVPPLELP</sequence>
<dbReference type="AlphaFoldDB" id="A0A843WM21"/>
<keyword evidence="2" id="KW-1185">Reference proteome</keyword>
<protein>
    <submittedName>
        <fullName evidence="1">Uncharacterized protein</fullName>
    </submittedName>
</protein>
<evidence type="ECO:0000313" key="1">
    <source>
        <dbReference type="EMBL" id="MQM08817.1"/>
    </source>
</evidence>
<dbReference type="Proteomes" id="UP000652761">
    <property type="component" value="Unassembled WGS sequence"/>
</dbReference>
<dbReference type="EMBL" id="NMUH01004213">
    <property type="protein sequence ID" value="MQM08817.1"/>
    <property type="molecule type" value="Genomic_DNA"/>
</dbReference>
<comment type="caution">
    <text evidence="1">The sequence shown here is derived from an EMBL/GenBank/DDBJ whole genome shotgun (WGS) entry which is preliminary data.</text>
</comment>
<name>A0A843WM21_COLES</name>
<reference evidence="1" key="1">
    <citation type="submission" date="2017-07" db="EMBL/GenBank/DDBJ databases">
        <title>Taro Niue Genome Assembly and Annotation.</title>
        <authorList>
            <person name="Atibalentja N."/>
            <person name="Keating K."/>
            <person name="Fields C.J."/>
        </authorList>
    </citation>
    <scope>NUCLEOTIDE SEQUENCE</scope>
    <source>
        <strain evidence="1">Niue_2</strain>
        <tissue evidence="1">Leaf</tissue>
    </source>
</reference>
<gene>
    <name evidence="1" type="ORF">Taro_041674</name>
</gene>